<organism evidence="1 2">
    <name type="scientific">Fusarium solani subsp. cucurbitae</name>
    <name type="common">Neocosmosporum cucurbitae</name>
    <dbReference type="NCBI Taxonomy" id="2747967"/>
    <lineage>
        <taxon>Eukaryota</taxon>
        <taxon>Fungi</taxon>
        <taxon>Dikarya</taxon>
        <taxon>Ascomycota</taxon>
        <taxon>Pezizomycotina</taxon>
        <taxon>Sordariomycetes</taxon>
        <taxon>Hypocreomycetidae</taxon>
        <taxon>Hypocreales</taxon>
        <taxon>Nectriaceae</taxon>
        <taxon>Fusarium</taxon>
        <taxon>Fusarium solani species complex</taxon>
    </lineage>
</organism>
<gene>
    <name evidence="1" type="ORF">LCI18_006575</name>
</gene>
<sequence>MTSPVVAPPLEHSVQAITASEVPETYPTSPRGKASQPHWEDSFTSDDDDDEQIYSTDPGSSISEDAASATTSISSSIFDYQVINGRTYQDAYGKYWAPNDERACEALDLLHHLCLVILDGKLHRAPLEKKKIRNVLDIGTGTGLWAIDFADEFPEAEPSLVPPNLWFEIDDFTRPWTFPEDSVDYIHMRFLRGSVPDWHALYQNAFRATKPGGWIETHEDNPELHTHEGPLEGDGALAGWGKIFQNGSQKLGRHFTPIPYDLQKNGLLAAGFIDINCQPVQVPIWDWPKNRKLKKMGLMAKASMLVDVEGQISIMADLCGWTSEEITAYCKRFRAELESETAPVFYYQWVVWGRKPEEGEGSI</sequence>
<evidence type="ECO:0000313" key="1">
    <source>
        <dbReference type="EMBL" id="UPK95640.1"/>
    </source>
</evidence>
<protein>
    <submittedName>
        <fullName evidence="1">Uncharacterized protein</fullName>
    </submittedName>
</protein>
<name>A0ACD3Z358_FUSSC</name>
<proteinExistence type="predicted"/>
<reference evidence="1" key="1">
    <citation type="submission" date="2021-11" db="EMBL/GenBank/DDBJ databases">
        <title>Fusarium solani-melongenae Genome sequencing and assembly.</title>
        <authorList>
            <person name="Xie S."/>
            <person name="Huang L."/>
            <person name="Zhang X."/>
        </authorList>
    </citation>
    <scope>NUCLEOTIDE SEQUENCE</scope>
    <source>
        <strain evidence="1">CRI 24-3</strain>
    </source>
</reference>
<dbReference type="Proteomes" id="UP000830768">
    <property type="component" value="Chromosome 5"/>
</dbReference>
<accession>A0ACD3Z358</accession>
<keyword evidence="2" id="KW-1185">Reference proteome</keyword>
<dbReference type="EMBL" id="CP090034">
    <property type="protein sequence ID" value="UPK95640.1"/>
    <property type="molecule type" value="Genomic_DNA"/>
</dbReference>
<evidence type="ECO:0000313" key="2">
    <source>
        <dbReference type="Proteomes" id="UP000830768"/>
    </source>
</evidence>